<gene>
    <name evidence="2" type="ORF">BKA24_001782</name>
</gene>
<dbReference type="RefSeq" id="WP_184217229.1">
    <property type="nucleotide sequence ID" value="NZ_JACHMD010000001.1"/>
</dbReference>
<keyword evidence="2" id="KW-0547">Nucleotide-binding</keyword>
<reference evidence="2 3" key="1">
    <citation type="submission" date="2020-08" db="EMBL/GenBank/DDBJ databases">
        <title>Sequencing the genomes of 1000 actinobacteria strains.</title>
        <authorList>
            <person name="Klenk H.-P."/>
        </authorList>
    </citation>
    <scope>NUCLEOTIDE SEQUENCE [LARGE SCALE GENOMIC DNA]</scope>
    <source>
        <strain evidence="2 3">DSM 24947</strain>
    </source>
</reference>
<organism evidence="2 3">
    <name type="scientific">Microbacterium marinum</name>
    <dbReference type="NCBI Taxonomy" id="421115"/>
    <lineage>
        <taxon>Bacteria</taxon>
        <taxon>Bacillati</taxon>
        <taxon>Actinomycetota</taxon>
        <taxon>Actinomycetes</taxon>
        <taxon>Micrococcales</taxon>
        <taxon>Microbacteriaceae</taxon>
        <taxon>Microbacterium</taxon>
    </lineage>
</organism>
<evidence type="ECO:0000313" key="2">
    <source>
        <dbReference type="EMBL" id="MBB4667073.1"/>
    </source>
</evidence>
<evidence type="ECO:0000259" key="1">
    <source>
        <dbReference type="PROSITE" id="PS51192"/>
    </source>
</evidence>
<dbReference type="PROSITE" id="PS51192">
    <property type="entry name" value="HELICASE_ATP_BIND_1"/>
    <property type="match status" value="1"/>
</dbReference>
<dbReference type="Gene3D" id="3.40.50.300">
    <property type="entry name" value="P-loop containing nucleotide triphosphate hydrolases"/>
    <property type="match status" value="2"/>
</dbReference>
<sequence length="652" mass="73207">MTNVCEQCGGELWKPHKDHPEVMLRYIHMHDEKTMREILVIRENVPGMDDEESKKHGRIAPSQEFAIRRILEEHGESDGALLADDMGVGKTVQATEIALRGGFKRGLFIALPDTHDQWVERIYAQSEGKIRARVMNGTPAGRAQLAAFLAGEDGFFIAGSHFLVAQDFESRPVPNPAFNPAGGNERGVHPFLFKRHKTTNPRKGQVKGQLVLRDRPEAKWATIVHDIETPDGGEVEQVAVEVARRFDMIGPAAGPVYQTKSIHLAVFRKMRNRKRGPVDLIVFDEVHVVANKWSQGRRTVLSMRDGAFMLAMSGTWFLNDPDNMWSVTRLAWPGIDPATDEPYIDTNHDVWKTRWMERAPVLDEDGDPRYSPGGVALVKTVGEKEPGAFIATLPCYIRREASDPIPPAQLVYVDPSPAQAAQLEDLQADMLTWVMNWEGEEEPLVTELPPELHIRLRQVTIAELSFDENGEVAMADDAESAKLLPLRNILEKAWAGQPVAIYTDSKIGAHFIARRMQRAGVDARAYTGDLSKPQRRELKRAFLAGEFPYIICTVQSFGVGLDGFQTVCDKVIWISEADGNPAVNAQAIRRFLRPGRLKRRVAQQGEDGQWREVSIDDFQHARLVMRGTVDEISLQNLIHKQWLIRQSITIAA</sequence>
<proteinExistence type="predicted"/>
<name>A0A7W7FJE3_9MICO</name>
<dbReference type="Pfam" id="PF00271">
    <property type="entry name" value="Helicase_C"/>
    <property type="match status" value="1"/>
</dbReference>
<evidence type="ECO:0000313" key="3">
    <source>
        <dbReference type="Proteomes" id="UP000573729"/>
    </source>
</evidence>
<accession>A0A7W7FJE3</accession>
<keyword evidence="3" id="KW-1185">Reference proteome</keyword>
<dbReference type="InterPro" id="IPR027417">
    <property type="entry name" value="P-loop_NTPase"/>
</dbReference>
<protein>
    <submittedName>
        <fullName evidence="2">Superfamily II DNA or RNA helicase</fullName>
    </submittedName>
</protein>
<dbReference type="Proteomes" id="UP000573729">
    <property type="component" value="Unassembled WGS sequence"/>
</dbReference>
<dbReference type="InterPro" id="IPR001650">
    <property type="entry name" value="Helicase_C-like"/>
</dbReference>
<dbReference type="AlphaFoldDB" id="A0A7W7FJE3"/>
<feature type="domain" description="Helicase ATP-binding" evidence="1">
    <location>
        <begin position="71"/>
        <end position="334"/>
    </location>
</feature>
<dbReference type="InterPro" id="IPR014001">
    <property type="entry name" value="Helicase_ATP-bd"/>
</dbReference>
<keyword evidence="2" id="KW-0347">Helicase</keyword>
<dbReference type="EMBL" id="JACHMD010000001">
    <property type="protein sequence ID" value="MBB4667073.1"/>
    <property type="molecule type" value="Genomic_DNA"/>
</dbReference>
<dbReference type="SUPFAM" id="SSF52540">
    <property type="entry name" value="P-loop containing nucleoside triphosphate hydrolases"/>
    <property type="match status" value="2"/>
</dbReference>
<keyword evidence="2" id="KW-0067">ATP-binding</keyword>
<dbReference type="SMART" id="SM00487">
    <property type="entry name" value="DEXDc"/>
    <property type="match status" value="1"/>
</dbReference>
<dbReference type="GO" id="GO:0004386">
    <property type="term" value="F:helicase activity"/>
    <property type="evidence" value="ECO:0007669"/>
    <property type="project" value="UniProtKB-KW"/>
</dbReference>
<dbReference type="PANTHER" id="PTHR10799">
    <property type="entry name" value="SNF2/RAD54 HELICASE FAMILY"/>
    <property type="match status" value="1"/>
</dbReference>
<keyword evidence="2" id="KW-0378">Hydrolase</keyword>
<comment type="caution">
    <text evidence="2">The sequence shown here is derived from an EMBL/GenBank/DDBJ whole genome shotgun (WGS) entry which is preliminary data.</text>
</comment>